<feature type="transmembrane region" description="Helical" evidence="8">
    <location>
        <begin position="389"/>
        <end position="408"/>
    </location>
</feature>
<dbReference type="EMBL" id="SACJ01000008">
    <property type="protein sequence ID" value="RVT74403.1"/>
    <property type="molecule type" value="Genomic_DNA"/>
</dbReference>
<dbReference type="Proteomes" id="UP000285211">
    <property type="component" value="Unassembled WGS sequence"/>
</dbReference>
<evidence type="ECO:0000313" key="10">
    <source>
        <dbReference type="Proteomes" id="UP000285211"/>
    </source>
</evidence>
<reference evidence="9 10" key="1">
    <citation type="submission" date="2019-01" db="EMBL/GenBank/DDBJ databases">
        <authorList>
            <person name="Chen W.-M."/>
        </authorList>
    </citation>
    <scope>NUCLEOTIDE SEQUENCE [LARGE SCALE GENOMIC DNA]</scope>
    <source>
        <strain evidence="9 10">BBQ-12</strain>
    </source>
</reference>
<evidence type="ECO:0000313" key="9">
    <source>
        <dbReference type="EMBL" id="RVT74403.1"/>
    </source>
</evidence>
<comment type="similarity">
    <text evidence="7">Belongs to the GntP permease family.</text>
</comment>
<evidence type="ECO:0000256" key="2">
    <source>
        <dbReference type="ARBA" id="ARBA00022448"/>
    </source>
</evidence>
<keyword evidence="6 8" id="KW-0472">Membrane</keyword>
<feature type="transmembrane region" description="Helical" evidence="8">
    <location>
        <begin position="289"/>
        <end position="314"/>
    </location>
</feature>
<dbReference type="OrthoDB" id="9787129at2"/>
<feature type="transmembrane region" description="Helical" evidence="8">
    <location>
        <begin position="6"/>
        <end position="39"/>
    </location>
</feature>
<dbReference type="PANTHER" id="PTHR30354">
    <property type="entry name" value="GNT FAMILY GLUCONATE TRANSPORTER"/>
    <property type="match status" value="1"/>
</dbReference>
<dbReference type="RefSeq" id="WP_128196161.1">
    <property type="nucleotide sequence ID" value="NZ_SACJ01000008.1"/>
</dbReference>
<feature type="transmembrane region" description="Helical" evidence="8">
    <location>
        <begin position="157"/>
        <end position="175"/>
    </location>
</feature>
<evidence type="ECO:0000256" key="8">
    <source>
        <dbReference type="SAM" id="Phobius"/>
    </source>
</evidence>
<keyword evidence="4 8" id="KW-0812">Transmembrane</keyword>
<organism evidence="9 10">
    <name type="scientific">Flavobacterium sufflavum</name>
    <dbReference type="NCBI Taxonomy" id="1921138"/>
    <lineage>
        <taxon>Bacteria</taxon>
        <taxon>Pseudomonadati</taxon>
        <taxon>Bacteroidota</taxon>
        <taxon>Flavobacteriia</taxon>
        <taxon>Flavobacteriales</taxon>
        <taxon>Flavobacteriaceae</taxon>
        <taxon>Flavobacterium</taxon>
    </lineage>
</organism>
<feature type="transmembrane region" description="Helical" evidence="8">
    <location>
        <begin position="195"/>
        <end position="216"/>
    </location>
</feature>
<feature type="transmembrane region" description="Helical" evidence="8">
    <location>
        <begin position="360"/>
        <end position="382"/>
    </location>
</feature>
<dbReference type="AlphaFoldDB" id="A0A3S2U3T7"/>
<comment type="caution">
    <text evidence="9">The sequence shown here is derived from an EMBL/GenBank/DDBJ whole genome shotgun (WGS) entry which is preliminary data.</text>
</comment>
<feature type="transmembrane region" description="Helical" evidence="8">
    <location>
        <begin position="449"/>
        <end position="474"/>
    </location>
</feature>
<evidence type="ECO:0000256" key="5">
    <source>
        <dbReference type="ARBA" id="ARBA00022989"/>
    </source>
</evidence>
<evidence type="ECO:0000256" key="6">
    <source>
        <dbReference type="ARBA" id="ARBA00023136"/>
    </source>
</evidence>
<accession>A0A3S2U3T7</accession>
<evidence type="ECO:0000256" key="1">
    <source>
        <dbReference type="ARBA" id="ARBA00004651"/>
    </source>
</evidence>
<protein>
    <submittedName>
        <fullName evidence="9">GntP family permease</fullName>
    </submittedName>
</protein>
<keyword evidence="5 8" id="KW-1133">Transmembrane helix</keyword>
<sequence length="477" mass="50993">MDPLIIILIGTLVVLFCIIVLKLHAVISLLLAALVTGVLTSPELIYEYAIHKGMSVQEAQKFSTQIIGNRLGLAFGNTSGKIGILIALGSIIGSALMKSGGAERIVRSFLGLFGRKNASLALMSGSFLLSIPVFFQTVFYLMLPLIKSLGIHSPKKYSLYLMMVIAGGVMAHSLVPPAAGPLFVAQALGVNIGTMIIGGFVVGIFTSLCGYVYALWANKKWDLPMRDTPDVSIDDLKKLAEKHDSELPKLWISVLPIILPLFLITANTVSELDTNVNEANVSGFHKHWVSIFSVLGDANIALAISAAIAVSLLWSRLNNTKDFQKVIAESISSAGVIILITTAGGVFGQMLEQTGIGIKLSGFATTYQMAVIPLAFFITAAVRTVQGSAMVAMVTAAGVMGGVGSMGLGFNPIYVALAIGCGSKIFTWMNDSAFWIVTEMCAMEEKETIRHFSFLSMVMGFSGLIILMILSQFLPLI</sequence>
<dbReference type="GO" id="GO:0005886">
    <property type="term" value="C:plasma membrane"/>
    <property type="evidence" value="ECO:0007669"/>
    <property type="project" value="UniProtKB-SubCell"/>
</dbReference>
<evidence type="ECO:0000256" key="3">
    <source>
        <dbReference type="ARBA" id="ARBA00022475"/>
    </source>
</evidence>
<evidence type="ECO:0000256" key="7">
    <source>
        <dbReference type="ARBA" id="ARBA00049663"/>
    </source>
</evidence>
<evidence type="ECO:0000256" key="4">
    <source>
        <dbReference type="ARBA" id="ARBA00022692"/>
    </source>
</evidence>
<keyword evidence="10" id="KW-1185">Reference proteome</keyword>
<dbReference type="PANTHER" id="PTHR30354:SF22">
    <property type="entry name" value="HIGH-AFFINITY GLUCONATE TRANSPORTER"/>
    <property type="match status" value="1"/>
</dbReference>
<dbReference type="Pfam" id="PF02447">
    <property type="entry name" value="GntP_permease"/>
    <property type="match status" value="1"/>
</dbReference>
<dbReference type="InterPro" id="IPR003474">
    <property type="entry name" value="Glcn_transporter"/>
</dbReference>
<gene>
    <name evidence="9" type="ORF">EOD40_12865</name>
</gene>
<dbReference type="GO" id="GO:0015128">
    <property type="term" value="F:gluconate transmembrane transporter activity"/>
    <property type="evidence" value="ECO:0007669"/>
    <property type="project" value="InterPro"/>
</dbReference>
<proteinExistence type="inferred from homology"/>
<comment type="subcellular location">
    <subcellularLocation>
        <location evidence="1">Cell membrane</location>
        <topology evidence="1">Multi-pass membrane protein</topology>
    </subcellularLocation>
</comment>
<keyword evidence="3" id="KW-1003">Cell membrane</keyword>
<feature type="transmembrane region" description="Helical" evidence="8">
    <location>
        <begin position="120"/>
        <end position="145"/>
    </location>
</feature>
<name>A0A3S2U3T7_9FLAO</name>
<keyword evidence="2" id="KW-0813">Transport</keyword>
<feature type="transmembrane region" description="Helical" evidence="8">
    <location>
        <begin position="82"/>
        <end position="100"/>
    </location>
</feature>
<feature type="transmembrane region" description="Helical" evidence="8">
    <location>
        <begin position="326"/>
        <end position="348"/>
    </location>
</feature>